<accession>A0A0C3B1F2</accession>
<keyword evidence="2" id="KW-0472">Membrane</keyword>
<proteinExistence type="predicted"/>
<evidence type="ECO:0000256" key="2">
    <source>
        <dbReference type="SAM" id="Phobius"/>
    </source>
</evidence>
<feature type="transmembrane region" description="Helical" evidence="2">
    <location>
        <begin position="269"/>
        <end position="293"/>
    </location>
</feature>
<feature type="compositionally biased region" description="Polar residues" evidence="1">
    <location>
        <begin position="70"/>
        <end position="86"/>
    </location>
</feature>
<feature type="signal peptide" evidence="3">
    <location>
        <begin position="1"/>
        <end position="20"/>
    </location>
</feature>
<dbReference type="AlphaFoldDB" id="A0A0C3B1F2"/>
<evidence type="ECO:0000256" key="3">
    <source>
        <dbReference type="SAM" id="SignalP"/>
    </source>
</evidence>
<evidence type="ECO:0000313" key="4">
    <source>
        <dbReference type="EMBL" id="KIM30600.1"/>
    </source>
</evidence>
<keyword evidence="5" id="KW-1185">Reference proteome</keyword>
<evidence type="ECO:0000313" key="5">
    <source>
        <dbReference type="Proteomes" id="UP000054097"/>
    </source>
</evidence>
<keyword evidence="3" id="KW-0732">Signal</keyword>
<keyword evidence="2" id="KW-1133">Transmembrane helix</keyword>
<evidence type="ECO:0000256" key="1">
    <source>
        <dbReference type="SAM" id="MobiDB-lite"/>
    </source>
</evidence>
<feature type="chain" id="PRO_5002175533" evidence="3">
    <location>
        <begin position="21"/>
        <end position="371"/>
    </location>
</feature>
<dbReference type="Gene3D" id="2.60.120.260">
    <property type="entry name" value="Galactose-binding domain-like"/>
    <property type="match status" value="1"/>
</dbReference>
<reference evidence="5" key="2">
    <citation type="submission" date="2015-01" db="EMBL/GenBank/DDBJ databases">
        <title>Evolutionary Origins and Diversification of the Mycorrhizal Mutualists.</title>
        <authorList>
            <consortium name="DOE Joint Genome Institute"/>
            <consortium name="Mycorrhizal Genomics Consortium"/>
            <person name="Kohler A."/>
            <person name="Kuo A."/>
            <person name="Nagy L.G."/>
            <person name="Floudas D."/>
            <person name="Copeland A."/>
            <person name="Barry K.W."/>
            <person name="Cichocki N."/>
            <person name="Veneault-Fourrey C."/>
            <person name="LaButti K."/>
            <person name="Lindquist E.A."/>
            <person name="Lipzen A."/>
            <person name="Lundell T."/>
            <person name="Morin E."/>
            <person name="Murat C."/>
            <person name="Riley R."/>
            <person name="Ohm R."/>
            <person name="Sun H."/>
            <person name="Tunlid A."/>
            <person name="Henrissat B."/>
            <person name="Grigoriev I.V."/>
            <person name="Hibbett D.S."/>
            <person name="Martin F."/>
        </authorList>
    </citation>
    <scope>NUCLEOTIDE SEQUENCE [LARGE SCALE GENOMIC DNA]</scope>
    <source>
        <strain evidence="5">MAFF 305830</strain>
    </source>
</reference>
<keyword evidence="2" id="KW-0812">Transmembrane</keyword>
<protein>
    <submittedName>
        <fullName evidence="4">Uncharacterized protein</fullName>
    </submittedName>
</protein>
<sequence>MIRITTIVAIALVAAPTAFAQSSCILSCMTTSLSSGGCTALGASATPNPVATNSPITPAPGTSIPPVIPVSSTDAPLTTPANPVSQEPSTPESPGSTETSTSTANGIYNAAGTGDVVAGVYPWDSRISYSPEGAWQATTSESSIGNRHNGTRVATIAGATITFPFEGKRITTLICNGSKGGDYSVQMDGAPAADLNGYKDPNVGGDECILASTFDSGSLEDGSHTISIIVKGSNVANAGGGTAVEFGGFIYLGPHAFGTDQGSKPNITAIVGGTVGGVVGGILIITLIIVIVIQKRRNRILDDAPAVYNIPASEATPYSGVPVTGYHDPYTLSGYGPSPYPNAMSGSTQPAPVWRQTNEGPFGSGTFVTGH</sequence>
<name>A0A0C3B1F2_SERVB</name>
<feature type="compositionally biased region" description="Low complexity" evidence="1">
    <location>
        <begin position="87"/>
        <end position="103"/>
    </location>
</feature>
<dbReference type="Proteomes" id="UP000054097">
    <property type="component" value="Unassembled WGS sequence"/>
</dbReference>
<reference evidence="4 5" key="1">
    <citation type="submission" date="2014-04" db="EMBL/GenBank/DDBJ databases">
        <authorList>
            <consortium name="DOE Joint Genome Institute"/>
            <person name="Kuo A."/>
            <person name="Zuccaro A."/>
            <person name="Kohler A."/>
            <person name="Nagy L.G."/>
            <person name="Floudas D."/>
            <person name="Copeland A."/>
            <person name="Barry K.W."/>
            <person name="Cichocki N."/>
            <person name="Veneault-Fourrey C."/>
            <person name="LaButti K."/>
            <person name="Lindquist E.A."/>
            <person name="Lipzen A."/>
            <person name="Lundell T."/>
            <person name="Morin E."/>
            <person name="Murat C."/>
            <person name="Sun H."/>
            <person name="Tunlid A."/>
            <person name="Henrissat B."/>
            <person name="Grigoriev I.V."/>
            <person name="Hibbett D.S."/>
            <person name="Martin F."/>
            <person name="Nordberg H.P."/>
            <person name="Cantor M.N."/>
            <person name="Hua S.X."/>
        </authorList>
    </citation>
    <scope>NUCLEOTIDE SEQUENCE [LARGE SCALE GENOMIC DNA]</scope>
    <source>
        <strain evidence="4 5">MAFF 305830</strain>
    </source>
</reference>
<organism evidence="4 5">
    <name type="scientific">Serendipita vermifera MAFF 305830</name>
    <dbReference type="NCBI Taxonomy" id="933852"/>
    <lineage>
        <taxon>Eukaryota</taxon>
        <taxon>Fungi</taxon>
        <taxon>Dikarya</taxon>
        <taxon>Basidiomycota</taxon>
        <taxon>Agaricomycotina</taxon>
        <taxon>Agaricomycetes</taxon>
        <taxon>Sebacinales</taxon>
        <taxon>Serendipitaceae</taxon>
        <taxon>Serendipita</taxon>
    </lineage>
</organism>
<dbReference type="OrthoDB" id="3265376at2759"/>
<dbReference type="HOGENOM" id="CLU_746322_0_0_1"/>
<feature type="region of interest" description="Disordered" evidence="1">
    <location>
        <begin position="52"/>
        <end position="106"/>
    </location>
</feature>
<dbReference type="EMBL" id="KN824284">
    <property type="protein sequence ID" value="KIM30600.1"/>
    <property type="molecule type" value="Genomic_DNA"/>
</dbReference>
<dbReference type="STRING" id="933852.A0A0C3B1F2"/>
<gene>
    <name evidence="4" type="ORF">M408DRAFT_323423</name>
</gene>